<proteinExistence type="inferred from homology"/>
<evidence type="ECO:0000256" key="2">
    <source>
        <dbReference type="ARBA" id="ARBA00010112"/>
    </source>
</evidence>
<dbReference type="Proteomes" id="UP000887540">
    <property type="component" value="Unplaced"/>
</dbReference>
<name>A0A914DX02_9BILA</name>
<dbReference type="InterPro" id="IPR001534">
    <property type="entry name" value="Transthyretin-like"/>
</dbReference>
<accession>A0A914DX02</accession>
<sequence>MRQQSVGVRGKLVCGNKPATNVKVKLMDKDTGMDPDDELDQGYTDSEGRFELKGDEREITNIDPELKIYHDCNKGVNPCPRKWVISIPDNYITAGQTPKKFFDLGVVNLEVELEKEDHDCIH</sequence>
<reference evidence="6" key="1">
    <citation type="submission" date="2022-11" db="UniProtKB">
        <authorList>
            <consortium name="WormBaseParasite"/>
        </authorList>
    </citation>
    <scope>IDENTIFICATION</scope>
</reference>
<comment type="similarity">
    <text evidence="2">Belongs to the nematode transthyretin-like family.</text>
</comment>
<dbReference type="InterPro" id="IPR038479">
    <property type="entry name" value="Transthyretin-like_sf"/>
</dbReference>
<organism evidence="5 6">
    <name type="scientific">Acrobeloides nanus</name>
    <dbReference type="NCBI Taxonomy" id="290746"/>
    <lineage>
        <taxon>Eukaryota</taxon>
        <taxon>Metazoa</taxon>
        <taxon>Ecdysozoa</taxon>
        <taxon>Nematoda</taxon>
        <taxon>Chromadorea</taxon>
        <taxon>Rhabditida</taxon>
        <taxon>Tylenchina</taxon>
        <taxon>Cephalobomorpha</taxon>
        <taxon>Cephaloboidea</taxon>
        <taxon>Cephalobidae</taxon>
        <taxon>Acrobeloides</taxon>
    </lineage>
</organism>
<dbReference type="WBParaSite" id="ACRNAN_scaffold434.g22665.t1">
    <property type="protein sequence ID" value="ACRNAN_scaffold434.g22665.t1"/>
    <property type="gene ID" value="ACRNAN_scaffold434.g22665"/>
</dbReference>
<dbReference type="GO" id="GO:0009986">
    <property type="term" value="C:cell surface"/>
    <property type="evidence" value="ECO:0007669"/>
    <property type="project" value="InterPro"/>
</dbReference>
<evidence type="ECO:0000313" key="5">
    <source>
        <dbReference type="Proteomes" id="UP000887540"/>
    </source>
</evidence>
<evidence type="ECO:0000256" key="4">
    <source>
        <dbReference type="ARBA" id="ARBA00022729"/>
    </source>
</evidence>
<keyword evidence="5" id="KW-1185">Reference proteome</keyword>
<evidence type="ECO:0000256" key="1">
    <source>
        <dbReference type="ARBA" id="ARBA00004613"/>
    </source>
</evidence>
<comment type="subcellular location">
    <subcellularLocation>
        <location evidence="1">Secreted</location>
    </subcellularLocation>
</comment>
<dbReference type="Gene3D" id="2.60.40.3330">
    <property type="match status" value="1"/>
</dbReference>
<evidence type="ECO:0000313" key="6">
    <source>
        <dbReference type="WBParaSite" id="ACRNAN_scaffold434.g22665.t1"/>
    </source>
</evidence>
<keyword evidence="4" id="KW-0732">Signal</keyword>
<dbReference type="Pfam" id="PF01060">
    <property type="entry name" value="TTR-52"/>
    <property type="match status" value="1"/>
</dbReference>
<evidence type="ECO:0000256" key="3">
    <source>
        <dbReference type="ARBA" id="ARBA00022525"/>
    </source>
</evidence>
<dbReference type="AlphaFoldDB" id="A0A914DX02"/>
<keyword evidence="3" id="KW-0964">Secreted</keyword>
<protein>
    <submittedName>
        <fullName evidence="6">Transthyretin-like family protein</fullName>
    </submittedName>
</protein>
<dbReference type="GO" id="GO:0005576">
    <property type="term" value="C:extracellular region"/>
    <property type="evidence" value="ECO:0007669"/>
    <property type="project" value="UniProtKB-SubCell"/>
</dbReference>
<dbReference type="PANTHER" id="PTHR21700">
    <property type="entry name" value="TRANSTHYRETIN-LIKE FAMILY PROTEIN-RELATED"/>
    <property type="match status" value="1"/>
</dbReference>